<protein>
    <submittedName>
        <fullName evidence="1">Uncharacterized protein</fullName>
    </submittedName>
</protein>
<accession>A0A0A9BU37</accession>
<reference evidence="1" key="2">
    <citation type="journal article" date="2015" name="Data Brief">
        <title>Shoot transcriptome of the giant reed, Arundo donax.</title>
        <authorList>
            <person name="Barrero R.A."/>
            <person name="Guerrero F.D."/>
            <person name="Moolhuijzen P."/>
            <person name="Goolsby J.A."/>
            <person name="Tidwell J."/>
            <person name="Bellgard S.E."/>
            <person name="Bellgard M.I."/>
        </authorList>
    </citation>
    <scope>NUCLEOTIDE SEQUENCE</scope>
    <source>
        <tissue evidence="1">Shoot tissue taken approximately 20 cm above the soil surface</tissue>
    </source>
</reference>
<proteinExistence type="predicted"/>
<name>A0A0A9BU37_ARUDO</name>
<evidence type="ECO:0000313" key="1">
    <source>
        <dbReference type="EMBL" id="JAD62787.1"/>
    </source>
</evidence>
<sequence>MVRSPNLELQQPSPQHRVHPYNLLPSSSLFSSQQWYKTVQHLQTSLNS</sequence>
<dbReference type="AlphaFoldDB" id="A0A0A9BU37"/>
<organism evidence="1">
    <name type="scientific">Arundo donax</name>
    <name type="common">Giant reed</name>
    <name type="synonym">Donax arundinaceus</name>
    <dbReference type="NCBI Taxonomy" id="35708"/>
    <lineage>
        <taxon>Eukaryota</taxon>
        <taxon>Viridiplantae</taxon>
        <taxon>Streptophyta</taxon>
        <taxon>Embryophyta</taxon>
        <taxon>Tracheophyta</taxon>
        <taxon>Spermatophyta</taxon>
        <taxon>Magnoliopsida</taxon>
        <taxon>Liliopsida</taxon>
        <taxon>Poales</taxon>
        <taxon>Poaceae</taxon>
        <taxon>PACMAD clade</taxon>
        <taxon>Arundinoideae</taxon>
        <taxon>Arundineae</taxon>
        <taxon>Arundo</taxon>
    </lineage>
</organism>
<reference evidence="1" key="1">
    <citation type="submission" date="2014-09" db="EMBL/GenBank/DDBJ databases">
        <authorList>
            <person name="Magalhaes I.L.F."/>
            <person name="Oliveira U."/>
            <person name="Santos F.R."/>
            <person name="Vidigal T.H.D.A."/>
            <person name="Brescovit A.D."/>
            <person name="Santos A.J."/>
        </authorList>
    </citation>
    <scope>NUCLEOTIDE SEQUENCE</scope>
    <source>
        <tissue evidence="1">Shoot tissue taken approximately 20 cm above the soil surface</tissue>
    </source>
</reference>
<dbReference type="EMBL" id="GBRH01235108">
    <property type="protein sequence ID" value="JAD62787.1"/>
    <property type="molecule type" value="Transcribed_RNA"/>
</dbReference>